<proteinExistence type="predicted"/>
<sequence length="78" mass="8402">MSEVPQSGVLITLRLHSRFGVSYLSRLKVVVISVQESKAQQKCDGVHAGGCETRLFISALLSSGDLRFPETHSGESVA</sequence>
<protein>
    <submittedName>
        <fullName evidence="1">Uncharacterized protein</fullName>
    </submittedName>
</protein>
<dbReference type="EMBL" id="JAHKSW010000006">
    <property type="protein sequence ID" value="KAG7331751.1"/>
    <property type="molecule type" value="Genomic_DNA"/>
</dbReference>
<comment type="caution">
    <text evidence="1">The sequence shown here is derived from an EMBL/GenBank/DDBJ whole genome shotgun (WGS) entry which is preliminary data.</text>
</comment>
<dbReference type="AlphaFoldDB" id="A0A9D3NZ39"/>
<evidence type="ECO:0000313" key="1">
    <source>
        <dbReference type="EMBL" id="KAG7331751.1"/>
    </source>
</evidence>
<evidence type="ECO:0000313" key="2">
    <source>
        <dbReference type="Proteomes" id="UP000824219"/>
    </source>
</evidence>
<name>A0A9D3NZ39_9TELE</name>
<reference evidence="1 2" key="1">
    <citation type="submission" date="2021-06" db="EMBL/GenBank/DDBJ databases">
        <title>Chromosome-level genome assembly of the red-tail catfish (Hemibagrus wyckioides).</title>
        <authorList>
            <person name="Shao F."/>
        </authorList>
    </citation>
    <scope>NUCLEOTIDE SEQUENCE [LARGE SCALE GENOMIC DNA]</scope>
    <source>
        <strain evidence="1">EC202008001</strain>
        <tissue evidence="1">Blood</tissue>
    </source>
</reference>
<dbReference type="Proteomes" id="UP000824219">
    <property type="component" value="Linkage Group LG06"/>
</dbReference>
<accession>A0A9D3NZ39</accession>
<gene>
    <name evidence="1" type="ORF">KOW79_005720</name>
</gene>
<organism evidence="1 2">
    <name type="scientific">Hemibagrus wyckioides</name>
    <dbReference type="NCBI Taxonomy" id="337641"/>
    <lineage>
        <taxon>Eukaryota</taxon>
        <taxon>Metazoa</taxon>
        <taxon>Chordata</taxon>
        <taxon>Craniata</taxon>
        <taxon>Vertebrata</taxon>
        <taxon>Euteleostomi</taxon>
        <taxon>Actinopterygii</taxon>
        <taxon>Neopterygii</taxon>
        <taxon>Teleostei</taxon>
        <taxon>Ostariophysi</taxon>
        <taxon>Siluriformes</taxon>
        <taxon>Bagridae</taxon>
        <taxon>Hemibagrus</taxon>
    </lineage>
</organism>
<keyword evidence="2" id="KW-1185">Reference proteome</keyword>